<reference evidence="6 7" key="1">
    <citation type="submission" date="2020-01" db="EMBL/GenBank/DDBJ databases">
        <title>Genome sequence of a 1,3-propanediol producer, Clostridium butyricum S3.</title>
        <authorList>
            <person name="Zhou J."/>
        </authorList>
    </citation>
    <scope>NUCLEOTIDE SEQUENCE [LARGE SCALE GENOMIC DNA]</scope>
    <source>
        <strain evidence="6 7">S3</strain>
    </source>
</reference>
<protein>
    <submittedName>
        <fullName evidence="6">DNA primase</fullName>
    </submittedName>
</protein>
<proteinExistence type="predicted"/>
<evidence type="ECO:0000256" key="4">
    <source>
        <dbReference type="ARBA" id="ARBA00022840"/>
    </source>
</evidence>
<dbReference type="PANTHER" id="PTHR35372">
    <property type="entry name" value="ATP BINDING PROTEIN-RELATED"/>
    <property type="match status" value="1"/>
</dbReference>
<evidence type="ECO:0000256" key="2">
    <source>
        <dbReference type="ARBA" id="ARBA00022801"/>
    </source>
</evidence>
<dbReference type="InterPro" id="IPR006500">
    <property type="entry name" value="Helicase_put_C_phage/plasmid"/>
</dbReference>
<dbReference type="InterPro" id="IPR051620">
    <property type="entry name" value="ORF904-like_C"/>
</dbReference>
<accession>A0A6L9ET12</accession>
<keyword evidence="4" id="KW-0067">ATP-binding</keyword>
<name>A0A6L9ET12_CLOBU</name>
<evidence type="ECO:0000313" key="6">
    <source>
        <dbReference type="EMBL" id="NAS19411.1"/>
    </source>
</evidence>
<evidence type="ECO:0000256" key="1">
    <source>
        <dbReference type="ARBA" id="ARBA00022741"/>
    </source>
</evidence>
<sequence>MAPSYLSFNQIPIEYDPNARCELFLKCISDITENDPELIDVIQEIMGYCVTAETRGEKGFYFYGSGANGKSLIAKIISELVGRENVSNVSITGMSRQFGLQSIIDKTVNISAENEVKDVNGVNTENLKAVISGDNITIDIKHKEPIDYKPICKLIFLVNSLPNTSDLTHGYFRKILIVPFNRKFEGKDKDVSLFEKIKKSEMSGILNWALDGLKRLRANDYRFTESAAINELLDKYQEEQNPVIRFVKEMFIVDEGNKISRKDIFSRYYKWINQQGIDDKNSKSNQKFWKMFQAALDKLNIKVEEKKVKGLRYIKGLRLNLQLVEELSEAECEFEV</sequence>
<dbReference type="GO" id="GO:0005524">
    <property type="term" value="F:ATP binding"/>
    <property type="evidence" value="ECO:0007669"/>
    <property type="project" value="UniProtKB-KW"/>
</dbReference>
<keyword evidence="2" id="KW-0378">Hydrolase</keyword>
<dbReference type="InterPro" id="IPR014015">
    <property type="entry name" value="Helicase_SF3_DNA-vir"/>
</dbReference>
<dbReference type="InterPro" id="IPR045455">
    <property type="entry name" value="NrS-1_pol-like_helicase"/>
</dbReference>
<dbReference type="SUPFAM" id="SSF52540">
    <property type="entry name" value="P-loop containing nucleoside triphosphate hydrolases"/>
    <property type="match status" value="1"/>
</dbReference>
<evidence type="ECO:0000256" key="3">
    <source>
        <dbReference type="ARBA" id="ARBA00022806"/>
    </source>
</evidence>
<dbReference type="NCBIfam" id="TIGR01613">
    <property type="entry name" value="primase_Cterm"/>
    <property type="match status" value="1"/>
</dbReference>
<keyword evidence="3" id="KW-0347">Helicase</keyword>
<dbReference type="PROSITE" id="PS51206">
    <property type="entry name" value="SF3_HELICASE_1"/>
    <property type="match status" value="1"/>
</dbReference>
<dbReference type="GO" id="GO:0016787">
    <property type="term" value="F:hydrolase activity"/>
    <property type="evidence" value="ECO:0007669"/>
    <property type="project" value="UniProtKB-KW"/>
</dbReference>
<keyword evidence="1" id="KW-0547">Nucleotide-binding</keyword>
<dbReference type="Pfam" id="PF19263">
    <property type="entry name" value="DUF5906"/>
    <property type="match status" value="1"/>
</dbReference>
<evidence type="ECO:0000259" key="5">
    <source>
        <dbReference type="PROSITE" id="PS51206"/>
    </source>
</evidence>
<dbReference type="InterPro" id="IPR004968">
    <property type="entry name" value="DNA_primase/NTPase_C"/>
</dbReference>
<dbReference type="InterPro" id="IPR027417">
    <property type="entry name" value="P-loop_NTPase"/>
</dbReference>
<dbReference type="GO" id="GO:0004386">
    <property type="term" value="F:helicase activity"/>
    <property type="evidence" value="ECO:0007669"/>
    <property type="project" value="UniProtKB-KW"/>
</dbReference>
<dbReference type="Pfam" id="PF03288">
    <property type="entry name" value="Pox_D5"/>
    <property type="match status" value="1"/>
</dbReference>
<gene>
    <name evidence="6" type="ORF">GND98_016510</name>
</gene>
<dbReference type="EMBL" id="WOFV02000072">
    <property type="protein sequence ID" value="NAS19411.1"/>
    <property type="molecule type" value="Genomic_DNA"/>
</dbReference>
<dbReference type="Gene3D" id="3.40.50.300">
    <property type="entry name" value="P-loop containing nucleotide triphosphate hydrolases"/>
    <property type="match status" value="1"/>
</dbReference>
<evidence type="ECO:0000313" key="7">
    <source>
        <dbReference type="Proteomes" id="UP000474042"/>
    </source>
</evidence>
<dbReference type="PANTHER" id="PTHR35372:SF2">
    <property type="entry name" value="SF3 HELICASE DOMAIN-CONTAINING PROTEIN"/>
    <property type="match status" value="1"/>
</dbReference>
<feature type="domain" description="SF3 helicase" evidence="5">
    <location>
        <begin position="37"/>
        <end position="193"/>
    </location>
</feature>
<organism evidence="6 7">
    <name type="scientific">Clostridium butyricum</name>
    <dbReference type="NCBI Taxonomy" id="1492"/>
    <lineage>
        <taxon>Bacteria</taxon>
        <taxon>Bacillati</taxon>
        <taxon>Bacillota</taxon>
        <taxon>Clostridia</taxon>
        <taxon>Eubacteriales</taxon>
        <taxon>Clostridiaceae</taxon>
        <taxon>Clostridium</taxon>
    </lineage>
</organism>
<comment type="caution">
    <text evidence="6">The sequence shown here is derived from an EMBL/GenBank/DDBJ whole genome shotgun (WGS) entry which is preliminary data.</text>
</comment>
<dbReference type="Proteomes" id="UP000474042">
    <property type="component" value="Unassembled WGS sequence"/>
</dbReference>
<dbReference type="AlphaFoldDB" id="A0A6L9ET12"/>